<keyword evidence="11" id="KW-1185">Reference proteome</keyword>
<dbReference type="PANTHER" id="PTHR11733">
    <property type="entry name" value="ZINC METALLOPROTEASE FAMILY M13 NEPRILYSIN-RELATED"/>
    <property type="match status" value="1"/>
</dbReference>
<evidence type="ECO:0008006" key="12">
    <source>
        <dbReference type="Google" id="ProtNLM"/>
    </source>
</evidence>
<dbReference type="GO" id="GO:0005886">
    <property type="term" value="C:plasma membrane"/>
    <property type="evidence" value="ECO:0007669"/>
    <property type="project" value="TreeGrafter"/>
</dbReference>
<dbReference type="GO" id="GO:0004222">
    <property type="term" value="F:metalloendopeptidase activity"/>
    <property type="evidence" value="ECO:0007669"/>
    <property type="project" value="InterPro"/>
</dbReference>
<dbReference type="Proteomes" id="UP000005237">
    <property type="component" value="Unassembled WGS sequence"/>
</dbReference>
<dbReference type="InterPro" id="IPR024079">
    <property type="entry name" value="MetalloPept_cat_dom_sf"/>
</dbReference>
<keyword evidence="6" id="KW-0862">Zinc</keyword>
<evidence type="ECO:0000313" key="11">
    <source>
        <dbReference type="Proteomes" id="UP000005237"/>
    </source>
</evidence>
<dbReference type="Pfam" id="PF01431">
    <property type="entry name" value="Peptidase_M13"/>
    <property type="match status" value="1"/>
</dbReference>
<keyword evidence="7" id="KW-0482">Metalloprotease</keyword>
<dbReference type="InterPro" id="IPR000718">
    <property type="entry name" value="Peptidase_M13"/>
</dbReference>
<evidence type="ECO:0000256" key="2">
    <source>
        <dbReference type="ARBA" id="ARBA00007357"/>
    </source>
</evidence>
<dbReference type="PANTHER" id="PTHR11733:SF167">
    <property type="entry name" value="FI17812P1-RELATED"/>
    <property type="match status" value="1"/>
</dbReference>
<proteinExistence type="inferred from homology"/>
<dbReference type="AlphaFoldDB" id="A0A8R1DKF4"/>
<keyword evidence="3" id="KW-0645">Protease</keyword>
<evidence type="ECO:0000256" key="5">
    <source>
        <dbReference type="ARBA" id="ARBA00022801"/>
    </source>
</evidence>
<accession>A0A8R1DKF4</accession>
<name>A0A8R1DKF4_CAEJA</name>
<feature type="domain" description="Peptidase M13 C-terminal" evidence="8">
    <location>
        <begin position="344"/>
        <end position="547"/>
    </location>
</feature>
<dbReference type="InterPro" id="IPR008753">
    <property type="entry name" value="Peptidase_M13_N"/>
</dbReference>
<dbReference type="GO" id="GO:0016485">
    <property type="term" value="P:protein processing"/>
    <property type="evidence" value="ECO:0007669"/>
    <property type="project" value="TreeGrafter"/>
</dbReference>
<evidence type="ECO:0000256" key="3">
    <source>
        <dbReference type="ARBA" id="ARBA00022670"/>
    </source>
</evidence>
<keyword evidence="4" id="KW-0479">Metal-binding</keyword>
<dbReference type="GO" id="GO:0046872">
    <property type="term" value="F:metal ion binding"/>
    <property type="evidence" value="ECO:0007669"/>
    <property type="project" value="UniProtKB-KW"/>
</dbReference>
<protein>
    <recommendedName>
        <fullName evidence="12">Peptidase M13 C-terminal domain-containing protein</fullName>
    </recommendedName>
</protein>
<dbReference type="SUPFAM" id="SSF55486">
    <property type="entry name" value="Metalloproteases ('zincins'), catalytic domain"/>
    <property type="match status" value="1"/>
</dbReference>
<evidence type="ECO:0000313" key="10">
    <source>
        <dbReference type="EnsemblMetazoa" id="CJA04567a.1"/>
    </source>
</evidence>
<comment type="cofactor">
    <cofactor evidence="1">
        <name>Zn(2+)</name>
        <dbReference type="ChEBI" id="CHEBI:29105"/>
    </cofactor>
</comment>
<organism evidence="10 11">
    <name type="scientific">Caenorhabditis japonica</name>
    <dbReference type="NCBI Taxonomy" id="281687"/>
    <lineage>
        <taxon>Eukaryota</taxon>
        <taxon>Metazoa</taxon>
        <taxon>Ecdysozoa</taxon>
        <taxon>Nematoda</taxon>
        <taxon>Chromadorea</taxon>
        <taxon>Rhabditida</taxon>
        <taxon>Rhabditina</taxon>
        <taxon>Rhabditomorpha</taxon>
        <taxon>Rhabditoidea</taxon>
        <taxon>Rhabditidae</taxon>
        <taxon>Peloderinae</taxon>
        <taxon>Caenorhabditis</taxon>
    </lineage>
</organism>
<dbReference type="Pfam" id="PF05649">
    <property type="entry name" value="Peptidase_M13_N"/>
    <property type="match status" value="1"/>
</dbReference>
<sequence length="548" mass="63379">MLANMAKLHLRDFGMFEVIYFEHQEIGTTKQLLIKPSEIQLPLPKVEMMELATNILLSNGYDHMKKNLEKDVEEFYELEDKLRKLCGWLYYSVGTYIVVGGYTGIFPKLLVQMPAELTLTEASYSQLKSHIPSIDFDRILKNLLHPKFGNWTILKNKLATMKFDAFFGEGNNLEQTIRNASSRKLANYLVFKYLESAYSYITVNKQVVDPRPCDELLVNVLPRASLRVFVQKYFNKENLKLASRMVDETKNTYMEMIHASTWLDESTKTEAIHKVAEMRKMVGYTEEYERKGALDEIFETLPTSSSDSFYTLVTKIQRFRTEQLMDFITSDTLLNPTEPLMVANAFYFSLKNSLNILVPFLDDPLFDAKFPKYVNAAGIGRVLAHEIGHAFDIHGRLANYNGSVVDWWTEKNRIEYEKKTKCLVDQYERYVNPDYGRSMNGTRVLSEMIADIVGTEAAWKTFQKMNLTDELDLYGFEYASFDQLYFQIAALDFCAPRDKSPIWKIFAMEHPTNRFRVNGVFSNLKAFADTFKCPAGSPMNPDTRCELF</sequence>
<evidence type="ECO:0000256" key="1">
    <source>
        <dbReference type="ARBA" id="ARBA00001947"/>
    </source>
</evidence>
<dbReference type="CDD" id="cd08662">
    <property type="entry name" value="M13"/>
    <property type="match status" value="1"/>
</dbReference>
<evidence type="ECO:0000259" key="9">
    <source>
        <dbReference type="Pfam" id="PF05649"/>
    </source>
</evidence>
<dbReference type="EnsemblMetazoa" id="CJA04567a.1">
    <property type="protein sequence ID" value="CJA04567a.1"/>
    <property type="gene ID" value="WBGene00123771"/>
</dbReference>
<reference evidence="10" key="2">
    <citation type="submission" date="2022-06" db="UniProtKB">
        <authorList>
            <consortium name="EnsemblMetazoa"/>
        </authorList>
    </citation>
    <scope>IDENTIFICATION</scope>
    <source>
        <strain evidence="10">DF5081</strain>
    </source>
</reference>
<evidence type="ECO:0000256" key="4">
    <source>
        <dbReference type="ARBA" id="ARBA00022723"/>
    </source>
</evidence>
<dbReference type="Gene3D" id="3.40.390.10">
    <property type="entry name" value="Collagenase (Catalytic Domain)"/>
    <property type="match status" value="1"/>
</dbReference>
<evidence type="ECO:0000259" key="8">
    <source>
        <dbReference type="Pfam" id="PF01431"/>
    </source>
</evidence>
<dbReference type="PROSITE" id="PS51885">
    <property type="entry name" value="NEPRILYSIN"/>
    <property type="match status" value="1"/>
</dbReference>
<dbReference type="InterPro" id="IPR018497">
    <property type="entry name" value="Peptidase_M13_C"/>
</dbReference>
<evidence type="ECO:0000256" key="6">
    <source>
        <dbReference type="ARBA" id="ARBA00022833"/>
    </source>
</evidence>
<feature type="domain" description="Peptidase M13 N-terminal" evidence="9">
    <location>
        <begin position="114"/>
        <end position="284"/>
    </location>
</feature>
<comment type="similarity">
    <text evidence="2">Belongs to the peptidase M13 family.</text>
</comment>
<keyword evidence="5" id="KW-0378">Hydrolase</keyword>
<evidence type="ECO:0000256" key="7">
    <source>
        <dbReference type="ARBA" id="ARBA00023049"/>
    </source>
</evidence>
<reference evidence="11" key="1">
    <citation type="submission" date="2010-08" db="EMBL/GenBank/DDBJ databases">
        <authorList>
            <consortium name="Caenorhabditis japonica Sequencing Consortium"/>
            <person name="Wilson R.K."/>
        </authorList>
    </citation>
    <scope>NUCLEOTIDE SEQUENCE [LARGE SCALE GENOMIC DNA]</scope>
    <source>
        <strain evidence="11">DF5081</strain>
    </source>
</reference>